<proteinExistence type="predicted"/>
<dbReference type="AlphaFoldDB" id="A0A9D3UDG2"/>
<dbReference type="Proteomes" id="UP000828251">
    <property type="component" value="Unassembled WGS sequence"/>
</dbReference>
<accession>A0A9D3UDG2</accession>
<dbReference type="EMBL" id="JAIQCV010000012">
    <property type="protein sequence ID" value="KAH1038422.1"/>
    <property type="molecule type" value="Genomic_DNA"/>
</dbReference>
<keyword evidence="2" id="KW-1185">Reference proteome</keyword>
<evidence type="ECO:0000313" key="1">
    <source>
        <dbReference type="EMBL" id="KAH1038422.1"/>
    </source>
</evidence>
<organism evidence="1 2">
    <name type="scientific">Gossypium stocksii</name>
    <dbReference type="NCBI Taxonomy" id="47602"/>
    <lineage>
        <taxon>Eukaryota</taxon>
        <taxon>Viridiplantae</taxon>
        <taxon>Streptophyta</taxon>
        <taxon>Embryophyta</taxon>
        <taxon>Tracheophyta</taxon>
        <taxon>Spermatophyta</taxon>
        <taxon>Magnoliopsida</taxon>
        <taxon>eudicotyledons</taxon>
        <taxon>Gunneridae</taxon>
        <taxon>Pentapetalae</taxon>
        <taxon>rosids</taxon>
        <taxon>malvids</taxon>
        <taxon>Malvales</taxon>
        <taxon>Malvaceae</taxon>
        <taxon>Malvoideae</taxon>
        <taxon>Gossypium</taxon>
    </lineage>
</organism>
<comment type="caution">
    <text evidence="1">The sequence shown here is derived from an EMBL/GenBank/DDBJ whole genome shotgun (WGS) entry which is preliminary data.</text>
</comment>
<reference evidence="1 2" key="1">
    <citation type="journal article" date="2021" name="Plant Biotechnol. J.">
        <title>Multi-omics assisted identification of the key and species-specific regulatory components of drought-tolerant mechanisms in Gossypium stocksii.</title>
        <authorList>
            <person name="Yu D."/>
            <person name="Ke L."/>
            <person name="Zhang D."/>
            <person name="Wu Y."/>
            <person name="Sun Y."/>
            <person name="Mei J."/>
            <person name="Sun J."/>
            <person name="Sun Y."/>
        </authorList>
    </citation>
    <scope>NUCLEOTIDE SEQUENCE [LARGE SCALE GENOMIC DNA]</scope>
    <source>
        <strain evidence="2">cv. E1</strain>
        <tissue evidence="1">Leaf</tissue>
    </source>
</reference>
<evidence type="ECO:0000313" key="2">
    <source>
        <dbReference type="Proteomes" id="UP000828251"/>
    </source>
</evidence>
<gene>
    <name evidence="1" type="ORF">J1N35_040165</name>
</gene>
<protein>
    <submittedName>
        <fullName evidence="1">Uncharacterized protein</fullName>
    </submittedName>
</protein>
<name>A0A9D3UDG2_9ROSI</name>
<sequence length="99" mass="11073">MQKVNGTSFPFLDYLFVECISVAHASLRFWFSRLHQQQILLSHCRKVSSQPGMVVAKASLVRSSSSFRNFTANFGKTCLNLSSLLLLSIFSTNPIAESK</sequence>